<dbReference type="Proteomes" id="UP000230066">
    <property type="component" value="Unassembled WGS sequence"/>
</dbReference>
<name>A0A4E0S019_FASHE</name>
<organism evidence="2 3">
    <name type="scientific">Fasciola hepatica</name>
    <name type="common">Liver fluke</name>
    <dbReference type="NCBI Taxonomy" id="6192"/>
    <lineage>
        <taxon>Eukaryota</taxon>
        <taxon>Metazoa</taxon>
        <taxon>Spiralia</taxon>
        <taxon>Lophotrochozoa</taxon>
        <taxon>Platyhelminthes</taxon>
        <taxon>Trematoda</taxon>
        <taxon>Digenea</taxon>
        <taxon>Plagiorchiida</taxon>
        <taxon>Echinostomata</taxon>
        <taxon>Echinostomatoidea</taxon>
        <taxon>Fasciolidae</taxon>
        <taxon>Fasciola</taxon>
    </lineage>
</organism>
<protein>
    <submittedName>
        <fullName evidence="2">Uncharacterized protein</fullName>
    </submittedName>
</protein>
<feature type="region of interest" description="Disordered" evidence="1">
    <location>
        <begin position="464"/>
        <end position="485"/>
    </location>
</feature>
<feature type="compositionally biased region" description="Low complexity" evidence="1">
    <location>
        <begin position="465"/>
        <end position="481"/>
    </location>
</feature>
<feature type="region of interest" description="Disordered" evidence="1">
    <location>
        <begin position="375"/>
        <end position="397"/>
    </location>
</feature>
<reference evidence="2" key="1">
    <citation type="submission" date="2019-03" db="EMBL/GenBank/DDBJ databases">
        <title>Improved annotation for the trematode Fasciola hepatica.</title>
        <authorList>
            <person name="Choi Y.-J."/>
            <person name="Martin J."/>
            <person name="Mitreva M."/>
        </authorList>
    </citation>
    <scope>NUCLEOTIDE SEQUENCE [LARGE SCALE GENOMIC DNA]</scope>
</reference>
<comment type="caution">
    <text evidence="2">The sequence shown here is derived from an EMBL/GenBank/DDBJ whole genome shotgun (WGS) entry which is preliminary data.</text>
</comment>
<gene>
    <name evidence="2" type="ORF">D915_006278</name>
</gene>
<proteinExistence type="predicted"/>
<keyword evidence="3" id="KW-1185">Reference proteome</keyword>
<evidence type="ECO:0000256" key="1">
    <source>
        <dbReference type="SAM" id="MobiDB-lite"/>
    </source>
</evidence>
<evidence type="ECO:0000313" key="3">
    <source>
        <dbReference type="Proteomes" id="UP000230066"/>
    </source>
</evidence>
<accession>A0A4E0S019</accession>
<evidence type="ECO:0000313" key="2">
    <source>
        <dbReference type="EMBL" id="THD23140.1"/>
    </source>
</evidence>
<dbReference type="EMBL" id="JXXN02002313">
    <property type="protein sequence ID" value="THD23140.1"/>
    <property type="molecule type" value="Genomic_DNA"/>
</dbReference>
<dbReference type="AlphaFoldDB" id="A0A4E0S019"/>
<sequence length="679" mass="75893">MGIQSNASYIHLDQWIETNTLGVFAESTDSLPIHNDHDSIRPIIYSPQPDKSFRLDCSQSKNSVATYQLTGYVRRVRLFWRLSGALQPTRFVSARPVEQYRTESANPDDDDPQASAKNITVLPYPTEQNPVHQLLHPDFGIRIRLTSRMLFEGNFSQERKRALCEFFSGFWCPSSRPVNATEMVQSEDLEACIQASMRCDKLPDCNPSSNITDLSADEIDCDPSSFNHSIERQEKMSNSSQADRWTSKVPWIVLAPVPLVLVCALVRICSQKRHLEVADERDWNRWQNPSGCTNVASLVDGAGAAENVNKRMKLTKTFWTGKYHRRGPQYGPIRTLSSVPEVDERDLDAHSSLNISEDMDCVHSDVDHLDRLEGSGDVPVSSAIGDSSGPLSSNGVHFSDKRRRLIKSQSLIPLPSRGGGTLVIDSFLYDVENRRRKRSHITEDVASSNNRRRFLCWSILKTAGSSSTSSSRSSSSSSSCSNCRPVDVPTVLRSRSCNDLTNLWPSEFTNVTELQVLSSKNDVADKFDGQTDVQLQAEKRTSPPDESLTNPSWFYPALQGSGNRPPPFVTRTRLLETSYGSIPPKTSESAHIVTTIAQLTNPDQSSERQSTDLLDLMIEHPLESNDLRASQASSEKCADDLHCYGESESLHTDPLDTRSGSRDRLLLFHRSQSPPRNSE</sequence>